<evidence type="ECO:0000256" key="1">
    <source>
        <dbReference type="SAM" id="Phobius"/>
    </source>
</evidence>
<dbReference type="Pfam" id="PF14340">
    <property type="entry name" value="DUF4395"/>
    <property type="match status" value="1"/>
</dbReference>
<gene>
    <name evidence="3" type="ORF">MUN89_18870</name>
</gene>
<evidence type="ECO:0000313" key="4">
    <source>
        <dbReference type="Proteomes" id="UP000831787"/>
    </source>
</evidence>
<feature type="domain" description="DUF4395" evidence="2">
    <location>
        <begin position="3"/>
        <end position="126"/>
    </location>
</feature>
<feature type="transmembrane region" description="Helical" evidence="1">
    <location>
        <begin position="72"/>
        <end position="92"/>
    </location>
</feature>
<protein>
    <submittedName>
        <fullName evidence="3">DUF4395 domain-containing protein</fullName>
    </submittedName>
</protein>
<keyword evidence="1" id="KW-1133">Transmembrane helix</keyword>
<organism evidence="3 4">
    <name type="scientific">Halobacillus salinarum</name>
    <dbReference type="NCBI Taxonomy" id="2932257"/>
    <lineage>
        <taxon>Bacteria</taxon>
        <taxon>Bacillati</taxon>
        <taxon>Bacillota</taxon>
        <taxon>Bacilli</taxon>
        <taxon>Bacillales</taxon>
        <taxon>Bacillaceae</taxon>
        <taxon>Halobacillus</taxon>
    </lineage>
</organism>
<feature type="transmembrane region" description="Helical" evidence="1">
    <location>
        <begin position="98"/>
        <end position="123"/>
    </location>
</feature>
<dbReference type="PIRSF" id="PIRSF030042">
    <property type="entry name" value="UCP030042"/>
    <property type="match status" value="1"/>
</dbReference>
<evidence type="ECO:0000313" key="3">
    <source>
        <dbReference type="EMBL" id="UOQ43909.1"/>
    </source>
</evidence>
<feature type="transmembrane region" description="Helical" evidence="1">
    <location>
        <begin position="12"/>
        <end position="42"/>
    </location>
</feature>
<dbReference type="InterPro" id="IPR016942">
    <property type="entry name" value="UCP030042"/>
</dbReference>
<evidence type="ECO:0000259" key="2">
    <source>
        <dbReference type="Pfam" id="PF14340"/>
    </source>
</evidence>
<sequence length="138" mass="15495">MSIPKPLVQLNQAFIVISVLAALFSYKTILVIPFAVGVYTLFTKHNPVIKAGKWFLRKPAHHYVPEDKDQQLFNQWIATISLGLALICFYAGQPLLGYAFALMVTGAAGAALLGFCIGCTIRYRFMMWKYKRSRTSSE</sequence>
<dbReference type="EMBL" id="CP095073">
    <property type="protein sequence ID" value="UOQ43909.1"/>
    <property type="molecule type" value="Genomic_DNA"/>
</dbReference>
<reference evidence="3 4" key="1">
    <citation type="submission" date="2022-04" db="EMBL/GenBank/DDBJ databases">
        <title>Halobacillus sp. isolated from saltern.</title>
        <authorList>
            <person name="Won M."/>
            <person name="Lee C.-M."/>
            <person name="Woen H.-Y."/>
            <person name="Kwon S.-W."/>
        </authorList>
    </citation>
    <scope>NUCLEOTIDE SEQUENCE [LARGE SCALE GENOMIC DNA]</scope>
    <source>
        <strain evidence="3 4">SSBR10-3</strain>
    </source>
</reference>
<dbReference type="RefSeq" id="WP_244709439.1">
    <property type="nucleotide sequence ID" value="NZ_CP095073.1"/>
</dbReference>
<keyword evidence="1" id="KW-0812">Transmembrane</keyword>
<dbReference type="Proteomes" id="UP000831787">
    <property type="component" value="Chromosome"/>
</dbReference>
<keyword evidence="4" id="KW-1185">Reference proteome</keyword>
<accession>A0ABY4EIE7</accession>
<keyword evidence="1" id="KW-0472">Membrane</keyword>
<dbReference type="InterPro" id="IPR025508">
    <property type="entry name" value="DUF4395"/>
</dbReference>
<proteinExistence type="predicted"/>
<name>A0ABY4EIE7_9BACI</name>